<keyword evidence="2" id="KW-1185">Reference proteome</keyword>
<accession>A0ACA9MMY7</accession>
<dbReference type="EMBL" id="CAJVPU010009979">
    <property type="protein sequence ID" value="CAG8600746.1"/>
    <property type="molecule type" value="Genomic_DNA"/>
</dbReference>
<name>A0ACA9MMY7_9GLOM</name>
<proteinExistence type="predicted"/>
<gene>
    <name evidence="1" type="ORF">DHETER_LOCUS7239</name>
</gene>
<organism evidence="1 2">
    <name type="scientific">Dentiscutata heterogama</name>
    <dbReference type="NCBI Taxonomy" id="1316150"/>
    <lineage>
        <taxon>Eukaryota</taxon>
        <taxon>Fungi</taxon>
        <taxon>Fungi incertae sedis</taxon>
        <taxon>Mucoromycota</taxon>
        <taxon>Glomeromycotina</taxon>
        <taxon>Glomeromycetes</taxon>
        <taxon>Diversisporales</taxon>
        <taxon>Gigasporaceae</taxon>
        <taxon>Dentiscutata</taxon>
    </lineage>
</organism>
<evidence type="ECO:0000313" key="1">
    <source>
        <dbReference type="EMBL" id="CAG8600746.1"/>
    </source>
</evidence>
<dbReference type="Proteomes" id="UP000789702">
    <property type="component" value="Unassembled WGS sequence"/>
</dbReference>
<evidence type="ECO:0000313" key="2">
    <source>
        <dbReference type="Proteomes" id="UP000789702"/>
    </source>
</evidence>
<protein>
    <submittedName>
        <fullName evidence="1">12546_t:CDS:1</fullName>
    </submittedName>
</protein>
<comment type="caution">
    <text evidence="1">The sequence shown here is derived from an EMBL/GenBank/DDBJ whole genome shotgun (WGS) entry which is preliminary data.</text>
</comment>
<feature type="non-terminal residue" evidence="1">
    <location>
        <position position="1"/>
    </location>
</feature>
<reference evidence="1" key="1">
    <citation type="submission" date="2021-06" db="EMBL/GenBank/DDBJ databases">
        <authorList>
            <person name="Kallberg Y."/>
            <person name="Tangrot J."/>
            <person name="Rosling A."/>
        </authorList>
    </citation>
    <scope>NUCLEOTIDE SEQUENCE</scope>
    <source>
        <strain evidence="1">IL203A</strain>
    </source>
</reference>
<sequence length="178" mass="19715">VYNIQVEPSTLLQGELLHITWDIVNPEQGWSNYITWVSVDDNKKYDNIIWKSNMNTKEYYWPVNLPSGSYYIFINNLKSNTFFVTEQESDIKNINSGGRSYMCVDTGEAGDTSGDDYSDTPDDGSDYSDTPDDGSDYSDTPDDGSDSSDTPDDGSDSSDTPDDGSSDSDSSDTPDDSY</sequence>